<dbReference type="OrthoDB" id="5503950at2"/>
<organism evidence="4 5">
    <name type="scientific">Gandjariella thermophila</name>
    <dbReference type="NCBI Taxonomy" id="1931992"/>
    <lineage>
        <taxon>Bacteria</taxon>
        <taxon>Bacillati</taxon>
        <taxon>Actinomycetota</taxon>
        <taxon>Actinomycetes</taxon>
        <taxon>Pseudonocardiales</taxon>
        <taxon>Pseudonocardiaceae</taxon>
        <taxon>Gandjariella</taxon>
    </lineage>
</organism>
<proteinExistence type="predicted"/>
<dbReference type="Proteomes" id="UP000298860">
    <property type="component" value="Unassembled WGS sequence"/>
</dbReference>
<sequence length="306" mass="31657">MSGPVTVARRRSLTVLGALTVLFGLLLGTPGVAAASNPYSGYVALGDSYASGPFIPYQRTDPVGCFRSDRNYPSLVAKALHVTAFSDASCGGATTADMTESQSILFGSNPPQFDALRPDTRLVTVTIGGNDIGFSDIVLRCAAASLVNPLGAPCREQYTEKDGTDELAARIAATAPKIARVLDGIHRRSPRARVLLVGYLRILPEGRGCWPLAPFARGDVPYLDGVERQLNAMLGAQAVAHHAGFVDPYPASSGHDVCEAPAARWVEGLIPTSPAFPVHPNAAGMAAVAGAVLGALGAASAPLPSA</sequence>
<name>A0A4D4JC29_9PSEU</name>
<gene>
    <name evidence="4" type="ORF">GTS_38510</name>
</gene>
<dbReference type="GO" id="GO:0004806">
    <property type="term" value="F:triacylglycerol lipase activity"/>
    <property type="evidence" value="ECO:0007669"/>
    <property type="project" value="TreeGrafter"/>
</dbReference>
<feature type="disulfide bond" evidence="2">
    <location>
        <begin position="65"/>
        <end position="90"/>
    </location>
</feature>
<evidence type="ECO:0000259" key="3">
    <source>
        <dbReference type="Pfam" id="PF13472"/>
    </source>
</evidence>
<reference evidence="5" key="1">
    <citation type="submission" date="2019-04" db="EMBL/GenBank/DDBJ databases">
        <title>Draft genome sequence of Pseudonocardiaceae bacterium SL3-2-4.</title>
        <authorList>
            <person name="Ningsih F."/>
            <person name="Yokota A."/>
            <person name="Sakai Y."/>
            <person name="Nanatani K."/>
            <person name="Yabe S."/>
            <person name="Oetari A."/>
            <person name="Sjamsuridzal W."/>
        </authorList>
    </citation>
    <scope>NUCLEOTIDE SEQUENCE [LARGE SCALE GENOMIC DNA]</scope>
    <source>
        <strain evidence="5">SL3-2-4</strain>
    </source>
</reference>
<dbReference type="InterPro" id="IPR036514">
    <property type="entry name" value="SGNH_hydro_sf"/>
</dbReference>
<feature type="active site" evidence="1">
    <location>
        <position position="279"/>
    </location>
</feature>
<dbReference type="PANTHER" id="PTHR37981">
    <property type="entry name" value="LIPASE 2"/>
    <property type="match status" value="1"/>
</dbReference>
<dbReference type="SUPFAM" id="SSF52266">
    <property type="entry name" value="SGNH hydrolase"/>
    <property type="match status" value="1"/>
</dbReference>
<accession>A0A4D4JC29</accession>
<feature type="disulfide bond" evidence="2">
    <location>
        <begin position="141"/>
        <end position="154"/>
    </location>
</feature>
<dbReference type="PANTHER" id="PTHR37981:SF1">
    <property type="entry name" value="SGNH HYDROLASE-TYPE ESTERASE DOMAIN-CONTAINING PROTEIN"/>
    <property type="match status" value="1"/>
</dbReference>
<comment type="caution">
    <text evidence="4">The sequence shown here is derived from an EMBL/GenBank/DDBJ whole genome shotgun (WGS) entry which is preliminary data.</text>
</comment>
<keyword evidence="5" id="KW-1185">Reference proteome</keyword>
<dbReference type="InterPro" id="IPR013830">
    <property type="entry name" value="SGNH_hydro"/>
</dbReference>
<dbReference type="Pfam" id="PF13472">
    <property type="entry name" value="Lipase_GDSL_2"/>
    <property type="match status" value="1"/>
</dbReference>
<dbReference type="EMBL" id="BJFL01000022">
    <property type="protein sequence ID" value="GDY32218.1"/>
    <property type="molecule type" value="Genomic_DNA"/>
</dbReference>
<keyword evidence="2" id="KW-1015">Disulfide bond</keyword>
<feature type="active site" description="Nucleophile" evidence="1">
    <location>
        <position position="48"/>
    </location>
</feature>
<evidence type="ECO:0000256" key="1">
    <source>
        <dbReference type="PIRSR" id="PIRSR637460-1"/>
    </source>
</evidence>
<dbReference type="AlphaFoldDB" id="A0A4D4JC29"/>
<dbReference type="Gene3D" id="3.40.50.1110">
    <property type="entry name" value="SGNH hydrolase"/>
    <property type="match status" value="1"/>
</dbReference>
<feature type="disulfide bond" evidence="2">
    <location>
        <begin position="209"/>
        <end position="258"/>
    </location>
</feature>
<dbReference type="GO" id="GO:0019433">
    <property type="term" value="P:triglyceride catabolic process"/>
    <property type="evidence" value="ECO:0007669"/>
    <property type="project" value="TreeGrafter"/>
</dbReference>
<evidence type="ECO:0000313" key="4">
    <source>
        <dbReference type="EMBL" id="GDY32218.1"/>
    </source>
</evidence>
<evidence type="ECO:0000313" key="5">
    <source>
        <dbReference type="Proteomes" id="UP000298860"/>
    </source>
</evidence>
<protein>
    <submittedName>
        <fullName evidence="4">Lipase</fullName>
    </submittedName>
</protein>
<dbReference type="CDD" id="cd01823">
    <property type="entry name" value="SEST_like"/>
    <property type="match status" value="1"/>
</dbReference>
<evidence type="ECO:0000256" key="2">
    <source>
        <dbReference type="PIRSR" id="PIRSR637460-2"/>
    </source>
</evidence>
<dbReference type="InterPro" id="IPR037460">
    <property type="entry name" value="SEST-like"/>
</dbReference>
<feature type="domain" description="SGNH hydrolase-type esterase" evidence="3">
    <location>
        <begin position="44"/>
        <end position="287"/>
    </location>
</feature>
<dbReference type="RefSeq" id="WP_137815253.1">
    <property type="nucleotide sequence ID" value="NZ_BJFL01000022.1"/>
</dbReference>